<name>A0AA35ZJZ5_LACSI</name>
<feature type="compositionally biased region" description="Pro residues" evidence="1">
    <location>
        <begin position="64"/>
        <end position="91"/>
    </location>
</feature>
<dbReference type="AlphaFoldDB" id="A0AA35ZJZ5"/>
<evidence type="ECO:0000313" key="4">
    <source>
        <dbReference type="Proteomes" id="UP001177003"/>
    </source>
</evidence>
<feature type="region of interest" description="Disordered" evidence="1">
    <location>
        <begin position="502"/>
        <end position="525"/>
    </location>
</feature>
<feature type="compositionally biased region" description="Basic and acidic residues" evidence="1">
    <location>
        <begin position="457"/>
        <end position="469"/>
    </location>
</feature>
<keyword evidence="4" id="KW-1185">Reference proteome</keyword>
<feature type="compositionally biased region" description="Pro residues" evidence="1">
    <location>
        <begin position="516"/>
        <end position="525"/>
    </location>
</feature>
<dbReference type="InterPro" id="IPR038588">
    <property type="entry name" value="XS_domain_sf"/>
</dbReference>
<reference evidence="3" key="1">
    <citation type="submission" date="2023-04" db="EMBL/GenBank/DDBJ databases">
        <authorList>
            <person name="Vijverberg K."/>
            <person name="Xiong W."/>
            <person name="Schranz E."/>
        </authorList>
    </citation>
    <scope>NUCLEOTIDE SEQUENCE</scope>
</reference>
<dbReference type="PANTHER" id="PTHR46619">
    <property type="entry name" value="RNA RECOGNITION MOTIF XS DOMAIN PROTEIN-RELATED"/>
    <property type="match status" value="1"/>
</dbReference>
<evidence type="ECO:0000259" key="2">
    <source>
        <dbReference type="Pfam" id="PF03468"/>
    </source>
</evidence>
<dbReference type="Gene3D" id="3.30.70.2890">
    <property type="entry name" value="XS domain"/>
    <property type="match status" value="1"/>
</dbReference>
<sequence length="525" mass="58659">MAGGNPVKGSSNKPSASSSASHHRKSNRESGPNNTASAPSKPSPSKPPSNSKPSPSSRHKPSPKLNPNPIPSPHPRPENFAPPPLPPPPPAYGFHMLDRRTIILADGSARSYFALPPDYQDFPPPLPRPPMRPHGPEPWLGFDRQFPPGRPIPGGDDQYRQQNQDYWNSLGPEGSRKRKFGDERDGREVGEVNDEFARQRQQLLQYGNMISSSNGSHMAGPSNRVQLDETRAPKYMRPEGEYRNLQGRHNEIDPAKFKSAFMNFIRLINENSNQKKKYLADGKQGSLQCLACGRSSKDFPDMHSLIMHTYNQEKEVAEHLGLHKALCILMSWNHMMPPDNSRSYQRLSGQQAGADRDDLIMWPPHVIIQNTITGKGRDGRMEGLGNKAMDMKLRDLGFTSGKSKAMFGREGHLGITVVKFGGDHLGLKDAMRLADFFERQKHGRGSWASLRSGSGSGRDEDKDPNFVKFDNKTGEKERVLYGYLGTVFDLDSLDFDTKKKVTIESKREKAQQQQPHPHPNPNPTT</sequence>
<dbReference type="InterPro" id="IPR005380">
    <property type="entry name" value="XS_domain"/>
</dbReference>
<protein>
    <recommendedName>
        <fullName evidence="2">XS domain-containing protein</fullName>
    </recommendedName>
</protein>
<proteinExistence type="predicted"/>
<organism evidence="3 4">
    <name type="scientific">Lactuca saligna</name>
    <name type="common">Willowleaf lettuce</name>
    <dbReference type="NCBI Taxonomy" id="75948"/>
    <lineage>
        <taxon>Eukaryota</taxon>
        <taxon>Viridiplantae</taxon>
        <taxon>Streptophyta</taxon>
        <taxon>Embryophyta</taxon>
        <taxon>Tracheophyta</taxon>
        <taxon>Spermatophyta</taxon>
        <taxon>Magnoliopsida</taxon>
        <taxon>eudicotyledons</taxon>
        <taxon>Gunneridae</taxon>
        <taxon>Pentapetalae</taxon>
        <taxon>asterids</taxon>
        <taxon>campanulids</taxon>
        <taxon>Asterales</taxon>
        <taxon>Asteraceae</taxon>
        <taxon>Cichorioideae</taxon>
        <taxon>Cichorieae</taxon>
        <taxon>Lactucinae</taxon>
        <taxon>Lactuca</taxon>
    </lineage>
</organism>
<dbReference type="Proteomes" id="UP001177003">
    <property type="component" value="Chromosome 7"/>
</dbReference>
<evidence type="ECO:0000313" key="3">
    <source>
        <dbReference type="EMBL" id="CAI9294029.1"/>
    </source>
</evidence>
<dbReference type="Pfam" id="PF03468">
    <property type="entry name" value="XS"/>
    <property type="match status" value="1"/>
</dbReference>
<feature type="domain" description="XS" evidence="2">
    <location>
        <begin position="357"/>
        <end position="490"/>
    </location>
</feature>
<dbReference type="GO" id="GO:0031047">
    <property type="term" value="P:regulatory ncRNA-mediated gene silencing"/>
    <property type="evidence" value="ECO:0007669"/>
    <property type="project" value="InterPro"/>
</dbReference>
<feature type="region of interest" description="Disordered" evidence="1">
    <location>
        <begin position="1"/>
        <end position="94"/>
    </location>
</feature>
<evidence type="ECO:0000256" key="1">
    <source>
        <dbReference type="SAM" id="MobiDB-lite"/>
    </source>
</evidence>
<feature type="compositionally biased region" description="Polar residues" evidence="1">
    <location>
        <begin position="29"/>
        <end position="38"/>
    </location>
</feature>
<feature type="region of interest" description="Disordered" evidence="1">
    <location>
        <begin position="126"/>
        <end position="190"/>
    </location>
</feature>
<dbReference type="PANTHER" id="PTHR46619:SF3">
    <property type="entry name" value="RNA RECOGNITION MOTIF XS DOMAIN PROTEIN"/>
    <property type="match status" value="1"/>
</dbReference>
<feature type="compositionally biased region" description="Low complexity" evidence="1">
    <location>
        <begin position="10"/>
        <end position="20"/>
    </location>
</feature>
<gene>
    <name evidence="3" type="ORF">LSALG_LOCUS33023</name>
</gene>
<feature type="region of interest" description="Disordered" evidence="1">
    <location>
        <begin position="444"/>
        <end position="469"/>
    </location>
</feature>
<dbReference type="EMBL" id="OX465083">
    <property type="protein sequence ID" value="CAI9294029.1"/>
    <property type="molecule type" value="Genomic_DNA"/>
</dbReference>
<accession>A0AA35ZJZ5</accession>
<feature type="compositionally biased region" description="Basic and acidic residues" evidence="1">
    <location>
        <begin position="180"/>
        <end position="190"/>
    </location>
</feature>